<comment type="caution">
    <text evidence="2">The sequence shown here is derived from an EMBL/GenBank/DDBJ whole genome shotgun (WGS) entry which is preliminary data.</text>
</comment>
<keyword evidence="3" id="KW-1185">Reference proteome</keyword>
<sequence length="163" mass="18565">MCKGLSALPSTCLERAKEMKVKLAHLADRQDRAPRHKEESLLQDFEKLLSSKHGVQAFRSFLRSEFSEENIEFWLACQDYRGTKSPGKLVPKAKRIYSQFVAVQAPQEVNLDSETREAVTVCVSEPTPASFSAAQQRIYTLMEKDSFPRFLKSSYCLEALRSL</sequence>
<proteinExistence type="predicted"/>
<dbReference type="EMBL" id="JAGXEW010000039">
    <property type="protein sequence ID" value="KAK1153705.1"/>
    <property type="molecule type" value="Genomic_DNA"/>
</dbReference>
<organism evidence="2 3">
    <name type="scientific">Acipenser oxyrinchus oxyrinchus</name>
    <dbReference type="NCBI Taxonomy" id="40147"/>
    <lineage>
        <taxon>Eukaryota</taxon>
        <taxon>Metazoa</taxon>
        <taxon>Chordata</taxon>
        <taxon>Craniata</taxon>
        <taxon>Vertebrata</taxon>
        <taxon>Euteleostomi</taxon>
        <taxon>Actinopterygii</taxon>
        <taxon>Chondrostei</taxon>
        <taxon>Acipenseriformes</taxon>
        <taxon>Acipenseridae</taxon>
        <taxon>Acipenser</taxon>
    </lineage>
</organism>
<feature type="domain" description="RGS" evidence="1">
    <location>
        <begin position="44"/>
        <end position="160"/>
    </location>
</feature>
<dbReference type="Gene3D" id="1.10.167.10">
    <property type="entry name" value="Regulator of G-protein Signalling 4, domain 2"/>
    <property type="match status" value="1"/>
</dbReference>
<dbReference type="InterPro" id="IPR016137">
    <property type="entry name" value="RGS"/>
</dbReference>
<dbReference type="AlphaFoldDB" id="A0AAD8FQP7"/>
<protein>
    <submittedName>
        <fullName evidence="2">Regulator of G-protein signaling 5</fullName>
    </submittedName>
</protein>
<dbReference type="PROSITE" id="PS50132">
    <property type="entry name" value="RGS"/>
    <property type="match status" value="1"/>
</dbReference>
<dbReference type="PANTHER" id="PTHR10845">
    <property type="entry name" value="REGULATOR OF G PROTEIN SIGNALING"/>
    <property type="match status" value="1"/>
</dbReference>
<gene>
    <name evidence="2" type="primary">RGS5</name>
    <name evidence="2" type="ORF">AOXY_G29358</name>
</gene>
<evidence type="ECO:0000259" key="1">
    <source>
        <dbReference type="PROSITE" id="PS50132"/>
    </source>
</evidence>
<dbReference type="PANTHER" id="PTHR10845:SF274">
    <property type="entry name" value="REGULATOR OF G-PROTEIN SIGNALING 5-LIKE"/>
    <property type="match status" value="1"/>
</dbReference>
<accession>A0AAD8FQP7</accession>
<evidence type="ECO:0000313" key="3">
    <source>
        <dbReference type="Proteomes" id="UP001230051"/>
    </source>
</evidence>
<dbReference type="Pfam" id="PF00615">
    <property type="entry name" value="RGS"/>
    <property type="match status" value="1"/>
</dbReference>
<dbReference type="InterPro" id="IPR044926">
    <property type="entry name" value="RGS_subdomain_2"/>
</dbReference>
<reference evidence="2" key="1">
    <citation type="submission" date="2022-02" db="EMBL/GenBank/DDBJ databases">
        <title>Atlantic sturgeon de novo genome assembly.</title>
        <authorList>
            <person name="Stock M."/>
            <person name="Klopp C."/>
            <person name="Guiguen Y."/>
            <person name="Cabau C."/>
            <person name="Parinello H."/>
            <person name="Santidrian Yebra-Pimentel E."/>
            <person name="Kuhl H."/>
            <person name="Dirks R.P."/>
            <person name="Guessner J."/>
            <person name="Wuertz S."/>
            <person name="Du K."/>
            <person name="Schartl M."/>
        </authorList>
    </citation>
    <scope>NUCLEOTIDE SEQUENCE</scope>
    <source>
        <strain evidence="2">STURGEONOMICS-FGT-2020</strain>
        <tissue evidence="2">Whole blood</tissue>
    </source>
</reference>
<dbReference type="SUPFAM" id="SSF48097">
    <property type="entry name" value="Regulator of G-protein signaling, RGS"/>
    <property type="match status" value="1"/>
</dbReference>
<name>A0AAD8FQP7_ACIOX</name>
<dbReference type="InterPro" id="IPR036305">
    <property type="entry name" value="RGS_sf"/>
</dbReference>
<dbReference type="PRINTS" id="PR01301">
    <property type="entry name" value="RGSPROTEIN"/>
</dbReference>
<dbReference type="SMART" id="SM00315">
    <property type="entry name" value="RGS"/>
    <property type="match status" value="1"/>
</dbReference>
<evidence type="ECO:0000313" key="2">
    <source>
        <dbReference type="EMBL" id="KAK1153705.1"/>
    </source>
</evidence>
<dbReference type="FunFam" id="1.10.167.10:FF:000001">
    <property type="entry name" value="Putative regulator of g-protein signaling 12"/>
    <property type="match status" value="1"/>
</dbReference>
<dbReference type="Proteomes" id="UP001230051">
    <property type="component" value="Unassembled WGS sequence"/>
</dbReference>